<comment type="similarity">
    <text evidence="2 4">Belongs to the class-III pyridoxal-phosphate-dependent aminotransferase family.</text>
</comment>
<comment type="cofactor">
    <cofactor evidence="1">
        <name>pyridoxal 5'-phosphate</name>
        <dbReference type="ChEBI" id="CHEBI:597326"/>
    </cofactor>
</comment>
<dbReference type="Gene3D" id="3.90.1150.10">
    <property type="entry name" value="Aspartate Aminotransferase, domain 1"/>
    <property type="match status" value="1"/>
</dbReference>
<organism evidence="5">
    <name type="scientific">uncultured Thermomicrobiales bacterium</name>
    <dbReference type="NCBI Taxonomy" id="1645740"/>
    <lineage>
        <taxon>Bacteria</taxon>
        <taxon>Pseudomonadati</taxon>
        <taxon>Thermomicrobiota</taxon>
        <taxon>Thermomicrobia</taxon>
        <taxon>Thermomicrobiales</taxon>
        <taxon>environmental samples</taxon>
    </lineage>
</organism>
<reference evidence="5" key="1">
    <citation type="submission" date="2020-02" db="EMBL/GenBank/DDBJ databases">
        <authorList>
            <person name="Meier V. D."/>
        </authorList>
    </citation>
    <scope>NUCLEOTIDE SEQUENCE</scope>
    <source>
        <strain evidence="5">AVDCRST_MAG59</strain>
    </source>
</reference>
<dbReference type="GO" id="GO:0030170">
    <property type="term" value="F:pyridoxal phosphate binding"/>
    <property type="evidence" value="ECO:0007669"/>
    <property type="project" value="InterPro"/>
</dbReference>
<evidence type="ECO:0000313" key="5">
    <source>
        <dbReference type="EMBL" id="CAA9548395.1"/>
    </source>
</evidence>
<dbReference type="PANTHER" id="PTHR43094:SF1">
    <property type="entry name" value="AMINOTRANSFERASE CLASS-III"/>
    <property type="match status" value="1"/>
</dbReference>
<dbReference type="InterPro" id="IPR049704">
    <property type="entry name" value="Aminotrans_3_PPA_site"/>
</dbReference>
<dbReference type="InterPro" id="IPR015424">
    <property type="entry name" value="PyrdxlP-dep_Trfase"/>
</dbReference>
<keyword evidence="5" id="KW-0808">Transferase</keyword>
<dbReference type="PROSITE" id="PS00600">
    <property type="entry name" value="AA_TRANSFER_CLASS_3"/>
    <property type="match status" value="1"/>
</dbReference>
<evidence type="ECO:0000256" key="4">
    <source>
        <dbReference type="RuleBase" id="RU003560"/>
    </source>
</evidence>
<dbReference type="PANTHER" id="PTHR43094">
    <property type="entry name" value="AMINOTRANSFERASE"/>
    <property type="match status" value="1"/>
</dbReference>
<proteinExistence type="inferred from homology"/>
<accession>A0A6J4UED6</accession>
<dbReference type="GO" id="GO:0008483">
    <property type="term" value="F:transaminase activity"/>
    <property type="evidence" value="ECO:0007669"/>
    <property type="project" value="UniProtKB-KW"/>
</dbReference>
<name>A0A6J4UED6_9BACT</name>
<dbReference type="InterPro" id="IPR005814">
    <property type="entry name" value="Aminotrans_3"/>
</dbReference>
<dbReference type="InterPro" id="IPR015421">
    <property type="entry name" value="PyrdxlP-dep_Trfase_major"/>
</dbReference>
<dbReference type="Gene3D" id="3.40.640.10">
    <property type="entry name" value="Type I PLP-dependent aspartate aminotransferase-like (Major domain)"/>
    <property type="match status" value="1"/>
</dbReference>
<dbReference type="EMBL" id="CADCWF010000092">
    <property type="protein sequence ID" value="CAA9548395.1"/>
    <property type="molecule type" value="Genomic_DNA"/>
</dbReference>
<gene>
    <name evidence="5" type="ORF">AVDCRST_MAG59-1543</name>
</gene>
<keyword evidence="3 4" id="KW-0663">Pyridoxal phosphate</keyword>
<dbReference type="NCBIfam" id="NF005685">
    <property type="entry name" value="PRK07483.1"/>
    <property type="match status" value="1"/>
</dbReference>
<protein>
    <submittedName>
        <fullName evidence="5">Aminotransferase, class III</fullName>
    </submittedName>
</protein>
<evidence type="ECO:0000256" key="3">
    <source>
        <dbReference type="ARBA" id="ARBA00022898"/>
    </source>
</evidence>
<dbReference type="InterPro" id="IPR015422">
    <property type="entry name" value="PyrdxlP-dep_Trfase_small"/>
</dbReference>
<dbReference type="CDD" id="cd00610">
    <property type="entry name" value="OAT_like"/>
    <property type="match status" value="1"/>
</dbReference>
<dbReference type="AlphaFoldDB" id="A0A6J4UED6"/>
<keyword evidence="5" id="KW-0032">Aminotransferase</keyword>
<evidence type="ECO:0000256" key="1">
    <source>
        <dbReference type="ARBA" id="ARBA00001933"/>
    </source>
</evidence>
<dbReference type="SUPFAM" id="SSF53383">
    <property type="entry name" value="PLP-dependent transferases"/>
    <property type="match status" value="1"/>
</dbReference>
<sequence length="459" mass="48623">MGQRATAVLHRDLGRNYPTIVRGEGVYLFDADGNRYLDGSGGSAAVTAIGHGVPEIARAMAEQAARIAYAPSHAFTNEAVEECARLIVEEFAPPGFEEGRVWFVSGGSEATDNAVKMALQYHRDRGEGTRHLVVGRWMSYHGSTIGALAYGGNAGRRRPYAAALPAAEHIPPCHPYRCWADGACSNSGCSLRCADALDRTIRQAGAENVAAFIAEPVVGATLGAVPAAPGYLARVREICDRHGVLFIADEVMTGFGRTGRNFAVEHWGVTPDLITCAKGIAGGYAPLGAVLARPEFVTEVARRGRSFVVGHTSSGNPLSCATGAAVLRYVRDHDLVRNADEMGAYLLARLRGLQERHPMIGDVRGLGLLCGVELVWDRGHKQPFPPAWGIARRVGEATLARGLVSYPGTGTADGVAGDHLLYAPPLTIDRAQVDELVDLLDASLEAVAAEIAGMDAAPV</sequence>
<dbReference type="Pfam" id="PF00202">
    <property type="entry name" value="Aminotran_3"/>
    <property type="match status" value="1"/>
</dbReference>
<evidence type="ECO:0000256" key="2">
    <source>
        <dbReference type="ARBA" id="ARBA00008954"/>
    </source>
</evidence>